<feature type="transmembrane region" description="Helical" evidence="2">
    <location>
        <begin position="41"/>
        <end position="61"/>
    </location>
</feature>
<feature type="region of interest" description="Disordered" evidence="1">
    <location>
        <begin position="75"/>
        <end position="115"/>
    </location>
</feature>
<protein>
    <submittedName>
        <fullName evidence="3">Uncharacterized protein</fullName>
    </submittedName>
</protein>
<dbReference type="EMBL" id="CP043494">
    <property type="protein sequence ID" value="WNG49434.1"/>
    <property type="molecule type" value="Genomic_DNA"/>
</dbReference>
<evidence type="ECO:0000256" key="2">
    <source>
        <dbReference type="SAM" id="Phobius"/>
    </source>
</evidence>
<evidence type="ECO:0000313" key="4">
    <source>
        <dbReference type="Proteomes" id="UP001611383"/>
    </source>
</evidence>
<sequence>MTADSAELLALRRVMRKNYFVCAALFLVGVSLHWMELGVFVPKLALLNVAWSVSFVVLGLAEGAGWLRCSSPCTARTPGGPRGGEQPAGLREVQPGLPRAGAAARGGAGGSRRAV</sequence>
<keyword evidence="4" id="KW-1185">Reference proteome</keyword>
<keyword evidence="2" id="KW-1133">Transmembrane helix</keyword>
<keyword evidence="2" id="KW-0812">Transmembrane</keyword>
<evidence type="ECO:0000313" key="3">
    <source>
        <dbReference type="EMBL" id="WNG49434.1"/>
    </source>
</evidence>
<accession>A0ABY9X206</accession>
<proteinExistence type="predicted"/>
<reference evidence="3 4" key="1">
    <citation type="submission" date="2019-08" db="EMBL/GenBank/DDBJ databases">
        <title>Archangium and Cystobacter genomes.</title>
        <authorList>
            <person name="Chen I.-C.K."/>
            <person name="Wielgoss S."/>
        </authorList>
    </citation>
    <scope>NUCLEOTIDE SEQUENCE [LARGE SCALE GENOMIC DNA]</scope>
    <source>
        <strain evidence="3 4">Cbm 6</strain>
    </source>
</reference>
<name>A0ABY9X206_9BACT</name>
<evidence type="ECO:0000256" key="1">
    <source>
        <dbReference type="SAM" id="MobiDB-lite"/>
    </source>
</evidence>
<feature type="transmembrane region" description="Helical" evidence="2">
    <location>
        <begin position="18"/>
        <end position="35"/>
    </location>
</feature>
<keyword evidence="2" id="KW-0472">Membrane</keyword>
<organism evidence="3 4">
    <name type="scientific">Archangium minus</name>
    <dbReference type="NCBI Taxonomy" id="83450"/>
    <lineage>
        <taxon>Bacteria</taxon>
        <taxon>Pseudomonadati</taxon>
        <taxon>Myxococcota</taxon>
        <taxon>Myxococcia</taxon>
        <taxon>Myxococcales</taxon>
        <taxon>Cystobacterineae</taxon>
        <taxon>Archangiaceae</taxon>
        <taxon>Archangium</taxon>
    </lineage>
</organism>
<feature type="compositionally biased region" description="Gly residues" evidence="1">
    <location>
        <begin position="104"/>
        <end position="115"/>
    </location>
</feature>
<gene>
    <name evidence="3" type="ORF">F0U60_38935</name>
</gene>
<dbReference type="Proteomes" id="UP001611383">
    <property type="component" value="Chromosome"/>
</dbReference>